<keyword evidence="1" id="KW-0456">Lyase</keyword>
<proteinExistence type="predicted"/>
<dbReference type="Gene3D" id="3.90.226.10">
    <property type="entry name" value="2-enoyl-CoA Hydratase, Chain A, domain 1"/>
    <property type="match status" value="1"/>
</dbReference>
<accession>A0AA35TTV5</accession>
<dbReference type="EMBL" id="CASHTH010004127">
    <property type="protein sequence ID" value="CAI8053852.1"/>
    <property type="molecule type" value="Genomic_DNA"/>
</dbReference>
<dbReference type="InterPro" id="IPR029045">
    <property type="entry name" value="ClpP/crotonase-like_dom_sf"/>
</dbReference>
<dbReference type="InterPro" id="IPR014748">
    <property type="entry name" value="Enoyl-CoA_hydra_C"/>
</dbReference>
<dbReference type="InterPro" id="IPR001753">
    <property type="entry name" value="Enoyl-CoA_hydra/iso"/>
</dbReference>
<comment type="caution">
    <text evidence="2">The sequence shown here is derived from an EMBL/GenBank/DDBJ whole genome shotgun (WGS) entry which is preliminary data.</text>
</comment>
<organism evidence="2 3">
    <name type="scientific">Geodia barretti</name>
    <name type="common">Barrett's horny sponge</name>
    <dbReference type="NCBI Taxonomy" id="519541"/>
    <lineage>
        <taxon>Eukaryota</taxon>
        <taxon>Metazoa</taxon>
        <taxon>Porifera</taxon>
        <taxon>Demospongiae</taxon>
        <taxon>Heteroscleromorpha</taxon>
        <taxon>Tetractinellida</taxon>
        <taxon>Astrophorina</taxon>
        <taxon>Geodiidae</taxon>
        <taxon>Geodia</taxon>
    </lineage>
</organism>
<dbReference type="AlphaFoldDB" id="A0AA35TTV5"/>
<dbReference type="SUPFAM" id="SSF52096">
    <property type="entry name" value="ClpP/crotonase"/>
    <property type="match status" value="1"/>
</dbReference>
<evidence type="ECO:0000256" key="1">
    <source>
        <dbReference type="ARBA" id="ARBA00023239"/>
    </source>
</evidence>
<dbReference type="CDD" id="cd06558">
    <property type="entry name" value="crotonase-like"/>
    <property type="match status" value="1"/>
</dbReference>
<dbReference type="PANTHER" id="PTHR11941:SF133">
    <property type="entry name" value="1,2-EPOXYPHENYLACETYL-COA ISOMERASE"/>
    <property type="match status" value="1"/>
</dbReference>
<dbReference type="PANTHER" id="PTHR11941">
    <property type="entry name" value="ENOYL-COA HYDRATASE-RELATED"/>
    <property type="match status" value="1"/>
</dbReference>
<dbReference type="GO" id="GO:0006635">
    <property type="term" value="P:fatty acid beta-oxidation"/>
    <property type="evidence" value="ECO:0007669"/>
    <property type="project" value="TreeGrafter"/>
</dbReference>
<dbReference type="Gene3D" id="1.10.12.10">
    <property type="entry name" value="Lyase 2-enoyl-coa Hydratase, Chain A, domain 2"/>
    <property type="match status" value="1"/>
</dbReference>
<dbReference type="GO" id="GO:0016829">
    <property type="term" value="F:lyase activity"/>
    <property type="evidence" value="ECO:0007669"/>
    <property type="project" value="UniProtKB-KW"/>
</dbReference>
<reference evidence="2" key="1">
    <citation type="submission" date="2023-03" db="EMBL/GenBank/DDBJ databases">
        <authorList>
            <person name="Steffen K."/>
            <person name="Cardenas P."/>
        </authorList>
    </citation>
    <scope>NUCLEOTIDE SEQUENCE</scope>
</reference>
<dbReference type="Proteomes" id="UP001174909">
    <property type="component" value="Unassembled WGS sequence"/>
</dbReference>
<gene>
    <name evidence="2" type="ORF">GBAR_LOCUS29422</name>
</gene>
<protein>
    <submittedName>
        <fullName evidence="2">3-hydroxypropionyl-coenzyme A dehydratase</fullName>
    </submittedName>
</protein>
<evidence type="ECO:0000313" key="2">
    <source>
        <dbReference type="EMBL" id="CAI8053852.1"/>
    </source>
</evidence>
<evidence type="ECO:0000313" key="3">
    <source>
        <dbReference type="Proteomes" id="UP001174909"/>
    </source>
</evidence>
<dbReference type="Pfam" id="PF00378">
    <property type="entry name" value="ECH_1"/>
    <property type="match status" value="1"/>
</dbReference>
<keyword evidence="3" id="KW-1185">Reference proteome</keyword>
<name>A0AA35TTV5_GEOBA</name>
<sequence>MWAASRTFVRGGGAQQAPARASDISWVDLARESKPIVCALNGIAVGMGITLPLSCDVRLAADDARISFRFLRIGVTPEYGSTHFLVNLVGLGRALEYMLTGKFITAQEAKDAGFVNHVCPAETLLDDAVALAQEIADNPDWHLAKVKRLIHENYMEKDLSLVLRRESETLRESRFTDAHKEALTAFRERRQPKFHG</sequence>